<keyword evidence="1" id="KW-0472">Membrane</keyword>
<comment type="caution">
    <text evidence="2">The sequence shown here is derived from an EMBL/GenBank/DDBJ whole genome shotgun (WGS) entry which is preliminary data.</text>
</comment>
<evidence type="ECO:0000256" key="1">
    <source>
        <dbReference type="SAM" id="Phobius"/>
    </source>
</evidence>
<reference evidence="2 3" key="2">
    <citation type="journal article" date="2018" name="New Phytol.">
        <title>High intraspecific genome diversity in the model arbuscular mycorrhizal symbiont Rhizophagus irregularis.</title>
        <authorList>
            <person name="Chen E.C.H."/>
            <person name="Morin E."/>
            <person name="Beaudet D."/>
            <person name="Noel J."/>
            <person name="Yildirir G."/>
            <person name="Ndikumana S."/>
            <person name="Charron P."/>
            <person name="St-Onge C."/>
            <person name="Giorgi J."/>
            <person name="Kruger M."/>
            <person name="Marton T."/>
            <person name="Ropars J."/>
            <person name="Grigoriev I.V."/>
            <person name="Hainaut M."/>
            <person name="Henrissat B."/>
            <person name="Roux C."/>
            <person name="Martin F."/>
            <person name="Corradi N."/>
        </authorList>
    </citation>
    <scope>NUCLEOTIDE SEQUENCE [LARGE SCALE GENOMIC DNA]</scope>
    <source>
        <strain evidence="2 3">DAOM 197198</strain>
    </source>
</reference>
<keyword evidence="1" id="KW-1133">Transmembrane helix</keyword>
<feature type="transmembrane region" description="Helical" evidence="1">
    <location>
        <begin position="20"/>
        <end position="39"/>
    </location>
</feature>
<sequence length="57" mass="6823">MFYITNAIFVVNQECCRCMLSLYVFICCLLIMLFVNYAVDYLLVRLFNSFVYSFVRP</sequence>
<organism evidence="2 3">
    <name type="scientific">Rhizophagus irregularis (strain DAOM 181602 / DAOM 197198 / MUCL 43194)</name>
    <name type="common">Arbuscular mycorrhizal fungus</name>
    <name type="synonym">Glomus intraradices</name>
    <dbReference type="NCBI Taxonomy" id="747089"/>
    <lineage>
        <taxon>Eukaryota</taxon>
        <taxon>Fungi</taxon>
        <taxon>Fungi incertae sedis</taxon>
        <taxon>Mucoromycota</taxon>
        <taxon>Glomeromycotina</taxon>
        <taxon>Glomeromycetes</taxon>
        <taxon>Glomerales</taxon>
        <taxon>Glomeraceae</taxon>
        <taxon>Rhizophagus</taxon>
    </lineage>
</organism>
<proteinExistence type="predicted"/>
<protein>
    <submittedName>
        <fullName evidence="2">Uncharacterized protein</fullName>
    </submittedName>
</protein>
<accession>A0A2P4PD37</accession>
<evidence type="ECO:0000313" key="3">
    <source>
        <dbReference type="Proteomes" id="UP000018888"/>
    </source>
</evidence>
<dbReference type="AlphaFoldDB" id="A0A2P4PD37"/>
<reference evidence="2 3" key="1">
    <citation type="journal article" date="2013" name="Proc. Natl. Acad. Sci. U.S.A.">
        <title>Genome of an arbuscular mycorrhizal fungus provides insight into the oldest plant symbiosis.</title>
        <authorList>
            <person name="Tisserant E."/>
            <person name="Malbreil M."/>
            <person name="Kuo A."/>
            <person name="Kohler A."/>
            <person name="Symeonidi A."/>
            <person name="Balestrini R."/>
            <person name="Charron P."/>
            <person name="Duensing N."/>
            <person name="Frei Dit Frey N."/>
            <person name="Gianinazzi-Pearson V."/>
            <person name="Gilbert L.B."/>
            <person name="Handa Y."/>
            <person name="Herr J.R."/>
            <person name="Hijri M."/>
            <person name="Koul R."/>
            <person name="Kawaguchi M."/>
            <person name="Krajinski F."/>
            <person name="Lammers P.J."/>
            <person name="Masclaux F.G."/>
            <person name="Murat C."/>
            <person name="Morin E."/>
            <person name="Ndikumana S."/>
            <person name="Pagni M."/>
            <person name="Petitpierre D."/>
            <person name="Requena N."/>
            <person name="Rosikiewicz P."/>
            <person name="Riley R."/>
            <person name="Saito K."/>
            <person name="San Clemente H."/>
            <person name="Shapiro H."/>
            <person name="van Tuinen D."/>
            <person name="Becard G."/>
            <person name="Bonfante P."/>
            <person name="Paszkowski U."/>
            <person name="Shachar-Hill Y.Y."/>
            <person name="Tuskan G.A."/>
            <person name="Young P.W."/>
            <person name="Sanders I.R."/>
            <person name="Henrissat B."/>
            <person name="Rensing S.A."/>
            <person name="Grigoriev I.V."/>
            <person name="Corradi N."/>
            <person name="Roux C."/>
            <person name="Martin F."/>
        </authorList>
    </citation>
    <scope>NUCLEOTIDE SEQUENCE [LARGE SCALE GENOMIC DNA]</scope>
    <source>
        <strain evidence="2 3">DAOM 197198</strain>
    </source>
</reference>
<evidence type="ECO:0000313" key="2">
    <source>
        <dbReference type="EMBL" id="POG63292.1"/>
    </source>
</evidence>
<keyword evidence="1" id="KW-0812">Transmembrane</keyword>
<gene>
    <name evidence="2" type="ORF">GLOIN_2v1687677</name>
</gene>
<dbReference type="EMBL" id="AUPC02000271">
    <property type="protein sequence ID" value="POG63292.1"/>
    <property type="molecule type" value="Genomic_DNA"/>
</dbReference>
<name>A0A2P4PD37_RHIID</name>
<keyword evidence="3" id="KW-1185">Reference proteome</keyword>
<dbReference type="Proteomes" id="UP000018888">
    <property type="component" value="Unassembled WGS sequence"/>
</dbReference>